<dbReference type="STRING" id="28442.SAMN05443574_1407"/>
<accession>A0A1H3B883</accession>
<organism evidence="2 3">
    <name type="scientific">Haloarcula vallismortis</name>
    <name type="common">Halobacterium vallismortis</name>
    <dbReference type="NCBI Taxonomy" id="28442"/>
    <lineage>
        <taxon>Archaea</taxon>
        <taxon>Methanobacteriati</taxon>
        <taxon>Methanobacteriota</taxon>
        <taxon>Stenosarchaea group</taxon>
        <taxon>Halobacteria</taxon>
        <taxon>Halobacteriales</taxon>
        <taxon>Haloarculaceae</taxon>
        <taxon>Haloarcula</taxon>
    </lineage>
</organism>
<sequence>MNTDVIKDKVLFWKDYFPTKAVIWRKRGSTWVPQFTEAARLKYDDQPNAHVFRTGDETKAVPLDYVETTSTGQDFLMVAEVEDDDFVPVKFDLNGEGDIDLKKEELDGSQEQVGSLDALALDNRDERLNFYTSHLEKSESKYTVPGFLAENERLVLVVTTALAVAIILFAFGQQFADALPVLRDISDQLPGLADAIQNSGTGSTPPGS</sequence>
<name>A0A1H3B883_HALVA</name>
<proteinExistence type="predicted"/>
<evidence type="ECO:0000313" key="3">
    <source>
        <dbReference type="Proteomes" id="UP000182573"/>
    </source>
</evidence>
<reference evidence="2 3" key="1">
    <citation type="submission" date="2016-10" db="EMBL/GenBank/DDBJ databases">
        <authorList>
            <person name="de Groot N.N."/>
        </authorList>
    </citation>
    <scope>NUCLEOTIDE SEQUENCE [LARGE SCALE GENOMIC DNA]</scope>
    <source>
        <strain evidence="2 3">DSM 3756</strain>
    </source>
</reference>
<protein>
    <submittedName>
        <fullName evidence="2">Uncharacterized protein</fullName>
    </submittedName>
</protein>
<keyword evidence="1" id="KW-0812">Transmembrane</keyword>
<dbReference type="EMBL" id="FNOF01000040">
    <property type="protein sequence ID" value="SDX38162.1"/>
    <property type="molecule type" value="Genomic_DNA"/>
</dbReference>
<keyword evidence="1" id="KW-1133">Transmembrane helix</keyword>
<dbReference type="RefSeq" id="WP_004517230.1">
    <property type="nucleotide sequence ID" value="NZ_FNOF01000040.1"/>
</dbReference>
<evidence type="ECO:0000256" key="1">
    <source>
        <dbReference type="SAM" id="Phobius"/>
    </source>
</evidence>
<feature type="transmembrane region" description="Helical" evidence="1">
    <location>
        <begin position="154"/>
        <end position="172"/>
    </location>
</feature>
<keyword evidence="1" id="KW-0472">Membrane</keyword>
<dbReference type="AlphaFoldDB" id="A0A1H3B883"/>
<gene>
    <name evidence="2" type="ORF">SAMN05443574_1407</name>
</gene>
<dbReference type="Proteomes" id="UP000182573">
    <property type="component" value="Unassembled WGS sequence"/>
</dbReference>
<evidence type="ECO:0000313" key="2">
    <source>
        <dbReference type="EMBL" id="SDX38162.1"/>
    </source>
</evidence>